<proteinExistence type="predicted"/>
<accession>A0ACB6ZJ88</accession>
<name>A0ACB6ZJ88_THEGA</name>
<reference evidence="1" key="2">
    <citation type="journal article" date="2020" name="Nat. Commun.">
        <title>Large-scale genome sequencing of mycorrhizal fungi provides insights into the early evolution of symbiotic traits.</title>
        <authorList>
            <person name="Miyauchi S."/>
            <person name="Kiss E."/>
            <person name="Kuo A."/>
            <person name="Drula E."/>
            <person name="Kohler A."/>
            <person name="Sanchez-Garcia M."/>
            <person name="Morin E."/>
            <person name="Andreopoulos B."/>
            <person name="Barry K.W."/>
            <person name="Bonito G."/>
            <person name="Buee M."/>
            <person name="Carver A."/>
            <person name="Chen C."/>
            <person name="Cichocki N."/>
            <person name="Clum A."/>
            <person name="Culley D."/>
            <person name="Crous P.W."/>
            <person name="Fauchery L."/>
            <person name="Girlanda M."/>
            <person name="Hayes R.D."/>
            <person name="Keri Z."/>
            <person name="LaButti K."/>
            <person name="Lipzen A."/>
            <person name="Lombard V."/>
            <person name="Magnuson J."/>
            <person name="Maillard F."/>
            <person name="Murat C."/>
            <person name="Nolan M."/>
            <person name="Ohm R.A."/>
            <person name="Pangilinan J."/>
            <person name="Pereira M.F."/>
            <person name="Perotto S."/>
            <person name="Peter M."/>
            <person name="Pfister S."/>
            <person name="Riley R."/>
            <person name="Sitrit Y."/>
            <person name="Stielow J.B."/>
            <person name="Szollosi G."/>
            <person name="Zifcakova L."/>
            <person name="Stursova M."/>
            <person name="Spatafora J.W."/>
            <person name="Tedersoo L."/>
            <person name="Vaario L.M."/>
            <person name="Yamada A."/>
            <person name="Yan M."/>
            <person name="Wang P."/>
            <person name="Xu J."/>
            <person name="Bruns T."/>
            <person name="Baldrian P."/>
            <person name="Vilgalys R."/>
            <person name="Dunand C."/>
            <person name="Henrissat B."/>
            <person name="Grigoriev I.V."/>
            <person name="Hibbett D."/>
            <person name="Nagy L.G."/>
            <person name="Martin F.M."/>
        </authorList>
    </citation>
    <scope>NUCLEOTIDE SEQUENCE</scope>
    <source>
        <strain evidence="1">P2</strain>
    </source>
</reference>
<dbReference type="EMBL" id="MU117992">
    <property type="protein sequence ID" value="KAF9649855.1"/>
    <property type="molecule type" value="Genomic_DNA"/>
</dbReference>
<organism evidence="1 2">
    <name type="scientific">Thelephora ganbajun</name>
    <name type="common">Ganba fungus</name>
    <dbReference type="NCBI Taxonomy" id="370292"/>
    <lineage>
        <taxon>Eukaryota</taxon>
        <taxon>Fungi</taxon>
        <taxon>Dikarya</taxon>
        <taxon>Basidiomycota</taxon>
        <taxon>Agaricomycotina</taxon>
        <taxon>Agaricomycetes</taxon>
        <taxon>Thelephorales</taxon>
        <taxon>Thelephoraceae</taxon>
        <taxon>Thelephora</taxon>
    </lineage>
</organism>
<dbReference type="Proteomes" id="UP000886501">
    <property type="component" value="Unassembled WGS sequence"/>
</dbReference>
<evidence type="ECO:0000313" key="2">
    <source>
        <dbReference type="Proteomes" id="UP000886501"/>
    </source>
</evidence>
<gene>
    <name evidence="1" type="ORF">BDM02DRAFT_3113103</name>
</gene>
<sequence>MADPQQACLKAKTKAKKRYLKAKKERRKQRKNTARDGTLPEGETSDNPEDVPPEKTPTVINLTQQAEQSGFGTEGTIKKTKKRKLHRSIPGDFLEDQQSKPVEEVKSSLVDEPKSHRALPQFPLPTRPDAPSKIELALQGLNRAQIEAELVDPNSTLPIHLDADHNQSFLGLKTRKRLIELGVNELFAVQTAIIPFLLRPVHKYTSLYDPYHPPRDMCVEAPTGSGKTLAYALPIIELLSTRVVTRLRALIVLPTRDLVTQVREVLEMTGRGRGLKIGTVTGQHSFPHEQAQLVTDEEWRTGRTSKVDILVCTPGRLIDHIDGTPLFTLRDLRFLVIDEADKLLDKSFQDWLTKVLAVIQRPYHLYLPPTTPRRGFHLLENPSADSGVTASPISHESYSEFRTDYDEPKHSPCQKLLFSATLTSDPGKIASLGLRDPKYFIVRETATGATDSHHPVSKNFSMPANLTERMIVCDPSRKPLILFYLVHVRQVDNALVFTKSAESTARLVKLLELLEENSLMTGPEKFTIRSYSSDLPPSERKSILEQFREKKIDVLVCSDLISRGLDISHVAHVVSYDVPIDIRKYVHRVGRTARAGRHGEAWTLVEEQEARYFKTMMKDAGHFHHVKKLRISDKELFPFTAAYDISLLRLKEFYWSQ</sequence>
<comment type="caution">
    <text evidence="1">The sequence shown here is derived from an EMBL/GenBank/DDBJ whole genome shotgun (WGS) entry which is preliminary data.</text>
</comment>
<evidence type="ECO:0000313" key="1">
    <source>
        <dbReference type="EMBL" id="KAF9649855.1"/>
    </source>
</evidence>
<keyword evidence="2" id="KW-1185">Reference proteome</keyword>
<reference evidence="1" key="1">
    <citation type="submission" date="2019-10" db="EMBL/GenBank/DDBJ databases">
        <authorList>
            <consortium name="DOE Joint Genome Institute"/>
            <person name="Kuo A."/>
            <person name="Miyauchi S."/>
            <person name="Kiss E."/>
            <person name="Drula E."/>
            <person name="Kohler A."/>
            <person name="Sanchez-Garcia M."/>
            <person name="Andreopoulos B."/>
            <person name="Barry K.W."/>
            <person name="Bonito G."/>
            <person name="Buee M."/>
            <person name="Carver A."/>
            <person name="Chen C."/>
            <person name="Cichocki N."/>
            <person name="Clum A."/>
            <person name="Culley D."/>
            <person name="Crous P.W."/>
            <person name="Fauchery L."/>
            <person name="Girlanda M."/>
            <person name="Hayes R."/>
            <person name="Keri Z."/>
            <person name="Labutti K."/>
            <person name="Lipzen A."/>
            <person name="Lombard V."/>
            <person name="Magnuson J."/>
            <person name="Maillard F."/>
            <person name="Morin E."/>
            <person name="Murat C."/>
            <person name="Nolan M."/>
            <person name="Ohm R."/>
            <person name="Pangilinan J."/>
            <person name="Pereira M."/>
            <person name="Perotto S."/>
            <person name="Peter M."/>
            <person name="Riley R."/>
            <person name="Sitrit Y."/>
            <person name="Stielow B."/>
            <person name="Szollosi G."/>
            <person name="Zifcakova L."/>
            <person name="Stursova M."/>
            <person name="Spatafora J.W."/>
            <person name="Tedersoo L."/>
            <person name="Vaario L.-M."/>
            <person name="Yamada A."/>
            <person name="Yan M."/>
            <person name="Wang P."/>
            <person name="Xu J."/>
            <person name="Bruns T."/>
            <person name="Baldrian P."/>
            <person name="Vilgalys R."/>
            <person name="Henrissat B."/>
            <person name="Grigoriev I.V."/>
            <person name="Hibbett D."/>
            <person name="Nagy L.G."/>
            <person name="Martin F.M."/>
        </authorList>
    </citation>
    <scope>NUCLEOTIDE SEQUENCE</scope>
    <source>
        <strain evidence="1">P2</strain>
    </source>
</reference>
<protein>
    <submittedName>
        <fullName evidence="1">DEAD-domain-containing protein</fullName>
    </submittedName>
</protein>